<evidence type="ECO:0000256" key="3">
    <source>
        <dbReference type="PROSITE-ProRule" id="PRU00023"/>
    </source>
</evidence>
<evidence type="ECO:0000313" key="4">
    <source>
        <dbReference type="Proteomes" id="UP000887574"/>
    </source>
</evidence>
<feature type="repeat" description="ANK" evidence="3">
    <location>
        <begin position="170"/>
        <end position="202"/>
    </location>
</feature>
<dbReference type="WBParaSite" id="jg15933">
    <property type="protein sequence ID" value="jg15933"/>
    <property type="gene ID" value="jg15933"/>
</dbReference>
<dbReference type="SMART" id="SM00248">
    <property type="entry name" value="ANK"/>
    <property type="match status" value="4"/>
</dbReference>
<protein>
    <submittedName>
        <fullName evidence="5">Uncharacterized protein</fullName>
    </submittedName>
</protein>
<dbReference type="InterPro" id="IPR002110">
    <property type="entry name" value="Ankyrin_rpt"/>
</dbReference>
<evidence type="ECO:0000313" key="5">
    <source>
        <dbReference type="WBParaSite" id="jg15933"/>
    </source>
</evidence>
<dbReference type="PROSITE" id="PS50297">
    <property type="entry name" value="ANK_REP_REGION"/>
    <property type="match status" value="1"/>
</dbReference>
<dbReference type="Pfam" id="PF12796">
    <property type="entry name" value="Ank_2"/>
    <property type="match status" value="1"/>
</dbReference>
<evidence type="ECO:0000256" key="2">
    <source>
        <dbReference type="ARBA" id="ARBA00023043"/>
    </source>
</evidence>
<keyword evidence="1" id="KW-0677">Repeat</keyword>
<dbReference type="Proteomes" id="UP000887574">
    <property type="component" value="Unplaced"/>
</dbReference>
<dbReference type="AlphaFoldDB" id="A0A915D4W8"/>
<organism evidence="4 5">
    <name type="scientific">Ditylenchus dipsaci</name>
    <dbReference type="NCBI Taxonomy" id="166011"/>
    <lineage>
        <taxon>Eukaryota</taxon>
        <taxon>Metazoa</taxon>
        <taxon>Ecdysozoa</taxon>
        <taxon>Nematoda</taxon>
        <taxon>Chromadorea</taxon>
        <taxon>Rhabditida</taxon>
        <taxon>Tylenchina</taxon>
        <taxon>Tylenchomorpha</taxon>
        <taxon>Sphaerularioidea</taxon>
        <taxon>Anguinidae</taxon>
        <taxon>Anguininae</taxon>
        <taxon>Ditylenchus</taxon>
    </lineage>
</organism>
<keyword evidence="2 3" id="KW-0040">ANK repeat</keyword>
<keyword evidence="4" id="KW-1185">Reference proteome</keyword>
<dbReference type="SUPFAM" id="SSF48403">
    <property type="entry name" value="Ankyrin repeat"/>
    <property type="match status" value="1"/>
</dbReference>
<evidence type="ECO:0000256" key="1">
    <source>
        <dbReference type="ARBA" id="ARBA00022737"/>
    </source>
</evidence>
<feature type="repeat" description="ANK" evidence="3">
    <location>
        <begin position="90"/>
        <end position="122"/>
    </location>
</feature>
<name>A0A915D4W8_9BILA</name>
<dbReference type="InterPro" id="IPR036770">
    <property type="entry name" value="Ankyrin_rpt-contain_sf"/>
</dbReference>
<proteinExistence type="predicted"/>
<dbReference type="Pfam" id="PF13857">
    <property type="entry name" value="Ank_5"/>
    <property type="match status" value="1"/>
</dbReference>
<sequence length="232" mass="25827">MVFKLGNWIKGDKQVEQKQVKFAEAKNVEVVYENQRAGSCLAEAILAVPVKVGVKKSFEATLLSAASLGDEQAMERLIRRSSSVNVANSKAWTPLMYASQRGNHGACLMLLRCGAVLDAQNDKGRTALMLAVSWGHSRTAEYLLQHFFSTNSSVDVARRVFSYVNMRDNEGKTALHHAVLVNHLTCVIVLLKNRADPEVVDRENRSPLSIAKQFSESGRSDAYKELLKYKKK</sequence>
<dbReference type="PANTHER" id="PTHR24171">
    <property type="entry name" value="ANKYRIN REPEAT DOMAIN-CONTAINING PROTEIN 39-RELATED"/>
    <property type="match status" value="1"/>
</dbReference>
<dbReference type="PROSITE" id="PS50088">
    <property type="entry name" value="ANK_REPEAT"/>
    <property type="match status" value="2"/>
</dbReference>
<accession>A0A915D4W8</accession>
<dbReference type="PANTHER" id="PTHR24171:SF9">
    <property type="entry name" value="ANKYRIN REPEAT DOMAIN-CONTAINING PROTEIN 39"/>
    <property type="match status" value="1"/>
</dbReference>
<reference evidence="5" key="1">
    <citation type="submission" date="2022-11" db="UniProtKB">
        <authorList>
            <consortium name="WormBaseParasite"/>
        </authorList>
    </citation>
    <scope>IDENTIFICATION</scope>
</reference>
<dbReference type="Gene3D" id="1.25.40.20">
    <property type="entry name" value="Ankyrin repeat-containing domain"/>
    <property type="match status" value="1"/>
</dbReference>